<dbReference type="GO" id="GO:0048307">
    <property type="term" value="F:ferredoxin-nitrite reductase activity"/>
    <property type="evidence" value="ECO:0007669"/>
    <property type="project" value="UniProtKB-EC"/>
</dbReference>
<evidence type="ECO:0000256" key="6">
    <source>
        <dbReference type="ARBA" id="ARBA00022617"/>
    </source>
</evidence>
<evidence type="ECO:0000256" key="9">
    <source>
        <dbReference type="ARBA" id="ARBA00023004"/>
    </source>
</evidence>
<sequence length="81" mass="8644">MHWTGCPNSCGQVQVADIGFMGTMAKDENKKAVDGVDIFLGVSVGADSHLGKKIRPAVPIKDLIPVVQDLLIEHFGATRKA</sequence>
<dbReference type="InterPro" id="IPR006067">
    <property type="entry name" value="NO2/SO3_Rdtase_4Fe4S_dom"/>
</dbReference>
<evidence type="ECO:0000256" key="2">
    <source>
        <dbReference type="ARBA" id="ARBA00001966"/>
    </source>
</evidence>
<reference evidence="16 17" key="1">
    <citation type="submission" date="2024-09" db="EMBL/GenBank/DDBJ databases">
        <title>Chromosome-scale assembly of Riccia fluitans.</title>
        <authorList>
            <person name="Paukszto L."/>
            <person name="Sawicki J."/>
            <person name="Karawczyk K."/>
            <person name="Piernik-Szablinska J."/>
            <person name="Szczecinska M."/>
            <person name="Mazdziarz M."/>
        </authorList>
    </citation>
    <scope>NUCLEOTIDE SEQUENCE [LARGE SCALE GENOMIC DNA]</scope>
    <source>
        <strain evidence="16">Rf_01</strain>
        <tissue evidence="16">Aerial parts of the thallus</tissue>
    </source>
</reference>
<evidence type="ECO:0000256" key="10">
    <source>
        <dbReference type="ARBA" id="ARBA00023014"/>
    </source>
</evidence>
<keyword evidence="6" id="KW-0349">Heme</keyword>
<evidence type="ECO:0000256" key="5">
    <source>
        <dbReference type="ARBA" id="ARBA00022485"/>
    </source>
</evidence>
<evidence type="ECO:0000256" key="4">
    <source>
        <dbReference type="ARBA" id="ARBA00010429"/>
    </source>
</evidence>
<keyword evidence="17" id="KW-1185">Reference proteome</keyword>
<dbReference type="PANTHER" id="PTHR32439:SF0">
    <property type="entry name" value="FERREDOXIN--NITRITE REDUCTASE, CHLOROPLASTIC"/>
    <property type="match status" value="1"/>
</dbReference>
<dbReference type="GO" id="GO:0051539">
    <property type="term" value="F:4 iron, 4 sulfur cluster binding"/>
    <property type="evidence" value="ECO:0007669"/>
    <property type="project" value="UniProtKB-KW"/>
</dbReference>
<dbReference type="GO" id="GO:0046872">
    <property type="term" value="F:metal ion binding"/>
    <property type="evidence" value="ECO:0007669"/>
    <property type="project" value="UniProtKB-KW"/>
</dbReference>
<evidence type="ECO:0000256" key="12">
    <source>
        <dbReference type="ARBA" id="ARBA00038893"/>
    </source>
</evidence>
<keyword evidence="7" id="KW-0479">Metal-binding</keyword>
<evidence type="ECO:0000259" key="15">
    <source>
        <dbReference type="Pfam" id="PF01077"/>
    </source>
</evidence>
<feature type="domain" description="Nitrite/sulphite reductase 4Fe-4S" evidence="15">
    <location>
        <begin position="4"/>
        <end position="70"/>
    </location>
</feature>
<keyword evidence="10" id="KW-0411">Iron-sulfur</keyword>
<comment type="pathway">
    <text evidence="3">Nitrogen metabolism; nitrate reduction (assimilation).</text>
</comment>
<dbReference type="InterPro" id="IPR006066">
    <property type="entry name" value="NO2/SO3_Rdtase_FeS/sirohaem_BS"/>
</dbReference>
<dbReference type="EC" id="1.7.7.1" evidence="12"/>
<dbReference type="InterPro" id="IPR045854">
    <property type="entry name" value="NO2/SO3_Rdtase_4Fe4S_sf"/>
</dbReference>
<comment type="caution">
    <text evidence="16">The sequence shown here is derived from an EMBL/GenBank/DDBJ whole genome shotgun (WGS) entry which is preliminary data.</text>
</comment>
<dbReference type="PROSITE" id="PS00365">
    <property type="entry name" value="NIR_SIR"/>
    <property type="match status" value="1"/>
</dbReference>
<keyword evidence="11" id="KW-0534">Nitrate assimilation</keyword>
<name>A0ABD1YV50_9MARC</name>
<evidence type="ECO:0000256" key="11">
    <source>
        <dbReference type="ARBA" id="ARBA00023063"/>
    </source>
</evidence>
<proteinExistence type="inferred from homology"/>
<dbReference type="Gene3D" id="3.30.413.10">
    <property type="entry name" value="Sulfite Reductase Hemoprotein, domain 1"/>
    <property type="match status" value="1"/>
</dbReference>
<dbReference type="InterPro" id="IPR051329">
    <property type="entry name" value="NIR_SIR_4Fe-4S"/>
</dbReference>
<keyword evidence="5" id="KW-0004">4Fe-4S</keyword>
<protein>
    <recommendedName>
        <fullName evidence="13">Ferredoxin--nitrite reductase, chloroplastic</fullName>
        <ecNumber evidence="12">1.7.7.1</ecNumber>
    </recommendedName>
</protein>
<dbReference type="PANTHER" id="PTHR32439">
    <property type="entry name" value="FERREDOXIN--NITRITE REDUCTASE, CHLOROPLASTIC"/>
    <property type="match status" value="1"/>
</dbReference>
<comment type="similarity">
    <text evidence="4">Belongs to the nitrite and sulfite reductase 4Fe-4S domain family.</text>
</comment>
<evidence type="ECO:0000256" key="3">
    <source>
        <dbReference type="ARBA" id="ARBA00005096"/>
    </source>
</evidence>
<keyword evidence="9" id="KW-0408">Iron</keyword>
<evidence type="ECO:0000313" key="17">
    <source>
        <dbReference type="Proteomes" id="UP001605036"/>
    </source>
</evidence>
<evidence type="ECO:0000256" key="7">
    <source>
        <dbReference type="ARBA" id="ARBA00022723"/>
    </source>
</evidence>
<dbReference type="AlphaFoldDB" id="A0ABD1YV50"/>
<evidence type="ECO:0000256" key="13">
    <source>
        <dbReference type="ARBA" id="ARBA00040459"/>
    </source>
</evidence>
<dbReference type="Proteomes" id="UP001605036">
    <property type="component" value="Unassembled WGS sequence"/>
</dbReference>
<evidence type="ECO:0000256" key="1">
    <source>
        <dbReference type="ARBA" id="ARBA00001929"/>
    </source>
</evidence>
<evidence type="ECO:0000256" key="14">
    <source>
        <dbReference type="ARBA" id="ARBA00048538"/>
    </source>
</evidence>
<dbReference type="SUPFAM" id="SSF56014">
    <property type="entry name" value="Nitrite and sulphite reductase 4Fe-4S domain-like"/>
    <property type="match status" value="1"/>
</dbReference>
<comment type="catalytic activity">
    <reaction evidence="14">
        <text>6 oxidized [2Fe-2S]-[ferredoxin] + NH4(+) + 2 H2O = nitrite + 6 reduced [2Fe-2S]-[ferredoxin] + 8 H(+)</text>
        <dbReference type="Rhea" id="RHEA:18041"/>
        <dbReference type="Rhea" id="RHEA-COMP:10000"/>
        <dbReference type="Rhea" id="RHEA-COMP:10001"/>
        <dbReference type="ChEBI" id="CHEBI:15377"/>
        <dbReference type="ChEBI" id="CHEBI:15378"/>
        <dbReference type="ChEBI" id="CHEBI:16301"/>
        <dbReference type="ChEBI" id="CHEBI:28938"/>
        <dbReference type="ChEBI" id="CHEBI:33737"/>
        <dbReference type="ChEBI" id="CHEBI:33738"/>
        <dbReference type="EC" id="1.7.7.1"/>
    </reaction>
</comment>
<gene>
    <name evidence="16" type="ORF">R1flu_006119</name>
</gene>
<comment type="cofactor">
    <cofactor evidence="1">
        <name>siroheme</name>
        <dbReference type="ChEBI" id="CHEBI:60052"/>
    </cofactor>
</comment>
<organism evidence="16 17">
    <name type="scientific">Riccia fluitans</name>
    <dbReference type="NCBI Taxonomy" id="41844"/>
    <lineage>
        <taxon>Eukaryota</taxon>
        <taxon>Viridiplantae</taxon>
        <taxon>Streptophyta</taxon>
        <taxon>Embryophyta</taxon>
        <taxon>Marchantiophyta</taxon>
        <taxon>Marchantiopsida</taxon>
        <taxon>Marchantiidae</taxon>
        <taxon>Marchantiales</taxon>
        <taxon>Ricciaceae</taxon>
        <taxon>Riccia</taxon>
    </lineage>
</organism>
<dbReference type="Pfam" id="PF01077">
    <property type="entry name" value="NIR_SIR"/>
    <property type="match status" value="1"/>
</dbReference>
<comment type="cofactor">
    <cofactor evidence="2">
        <name>[4Fe-4S] cluster</name>
        <dbReference type="ChEBI" id="CHEBI:49883"/>
    </cofactor>
</comment>
<evidence type="ECO:0000313" key="16">
    <source>
        <dbReference type="EMBL" id="KAL2634640.1"/>
    </source>
</evidence>
<keyword evidence="8" id="KW-0560">Oxidoreductase</keyword>
<evidence type="ECO:0000256" key="8">
    <source>
        <dbReference type="ARBA" id="ARBA00023002"/>
    </source>
</evidence>
<dbReference type="GO" id="GO:0042128">
    <property type="term" value="P:nitrate assimilation"/>
    <property type="evidence" value="ECO:0007669"/>
    <property type="project" value="UniProtKB-KW"/>
</dbReference>
<dbReference type="EMBL" id="JBHFFA010000003">
    <property type="protein sequence ID" value="KAL2634640.1"/>
    <property type="molecule type" value="Genomic_DNA"/>
</dbReference>
<accession>A0ABD1YV50</accession>